<evidence type="ECO:0000313" key="2">
    <source>
        <dbReference type="EMBL" id="MBX0303508.1"/>
    </source>
</evidence>
<protein>
    <submittedName>
        <fullName evidence="2">Uncharacterized protein</fullName>
    </submittedName>
</protein>
<keyword evidence="3" id="KW-1185">Reference proteome</keyword>
<gene>
    <name evidence="2" type="ORF">EGD98_07470</name>
</gene>
<dbReference type="AlphaFoldDB" id="A0A8J8CAT5"/>
<feature type="region of interest" description="Disordered" evidence="1">
    <location>
        <begin position="1"/>
        <end position="26"/>
    </location>
</feature>
<evidence type="ECO:0000313" key="3">
    <source>
        <dbReference type="Proteomes" id="UP000783863"/>
    </source>
</evidence>
<dbReference type="RefSeq" id="WP_220587710.1">
    <property type="nucleotide sequence ID" value="NZ_RKLQ01000001.1"/>
</dbReference>
<dbReference type="Proteomes" id="UP000783863">
    <property type="component" value="Unassembled WGS sequence"/>
</dbReference>
<proteinExistence type="predicted"/>
<accession>A0A8J8CAT5</accession>
<comment type="caution">
    <text evidence="2">The sequence shown here is derived from an EMBL/GenBank/DDBJ whole genome shotgun (WGS) entry which is preliminary data.</text>
</comment>
<dbReference type="EMBL" id="RKLQ01000001">
    <property type="protein sequence ID" value="MBX0303508.1"/>
    <property type="molecule type" value="Genomic_DNA"/>
</dbReference>
<organism evidence="2 3">
    <name type="scientific">Haloarcula salinisoli</name>
    <dbReference type="NCBI Taxonomy" id="2487746"/>
    <lineage>
        <taxon>Archaea</taxon>
        <taxon>Methanobacteriati</taxon>
        <taxon>Methanobacteriota</taxon>
        <taxon>Stenosarchaea group</taxon>
        <taxon>Halobacteria</taxon>
        <taxon>Halobacteriales</taxon>
        <taxon>Haloarculaceae</taxon>
        <taxon>Haloarcula</taxon>
    </lineage>
</organism>
<reference evidence="2" key="1">
    <citation type="submission" date="2021-06" db="EMBL/GenBank/DDBJ databases">
        <title>Halomicroarcula sp. F24A a new haloarchaeum isolated from saline soil.</title>
        <authorList>
            <person name="Duran-Viseras A."/>
            <person name="Sanchez-Porro C."/>
            <person name="Ventosa A."/>
        </authorList>
    </citation>
    <scope>NUCLEOTIDE SEQUENCE</scope>
    <source>
        <strain evidence="2">F24A</strain>
    </source>
</reference>
<sequence length="95" mass="10400">MDDSATVDPTDRETLRGHLERFATPDSVTADADGTLTARFSSSTYVSIDPEGHVRTGMPLHAFDGPAERLHFDHGDGELHVATAEEAISYTFRRP</sequence>
<evidence type="ECO:0000256" key="1">
    <source>
        <dbReference type="SAM" id="MobiDB-lite"/>
    </source>
</evidence>
<feature type="compositionally biased region" description="Basic and acidic residues" evidence="1">
    <location>
        <begin position="9"/>
        <end position="23"/>
    </location>
</feature>
<name>A0A8J8CAT5_9EURY</name>